<dbReference type="EMBL" id="VLKY01000004">
    <property type="protein sequence ID" value="TWI55672.1"/>
    <property type="molecule type" value="Genomic_DNA"/>
</dbReference>
<keyword evidence="1" id="KW-0732">Signal</keyword>
<dbReference type="Proteomes" id="UP000316905">
    <property type="component" value="Unassembled WGS sequence"/>
</dbReference>
<evidence type="ECO:0000256" key="1">
    <source>
        <dbReference type="SAM" id="SignalP"/>
    </source>
</evidence>
<protein>
    <submittedName>
        <fullName evidence="2">Uncharacterized protein</fullName>
    </submittedName>
</protein>
<gene>
    <name evidence="2" type="ORF">IQ22_01601</name>
</gene>
<evidence type="ECO:0000313" key="2">
    <source>
        <dbReference type="EMBL" id="TWI55672.1"/>
    </source>
</evidence>
<sequence>MRMKIPSIIIATLFSGLCLAQGLELDQDVSELNILAESSGEELPNDSPQGLRLTNNDQVTVDCWLQAHGPQDAEQEHHILTPGQSVLLRMPGKAAGAATQAKLVCRKH</sequence>
<dbReference type="RefSeq" id="WP_145140554.1">
    <property type="nucleotide sequence ID" value="NZ_VLKY01000004.1"/>
</dbReference>
<reference evidence="2 3" key="1">
    <citation type="journal article" date="2015" name="Stand. Genomic Sci.">
        <title>Genomic Encyclopedia of Bacterial and Archaeal Type Strains, Phase III: the genomes of soil and plant-associated and newly described type strains.</title>
        <authorList>
            <person name="Whitman W.B."/>
            <person name="Woyke T."/>
            <person name="Klenk H.P."/>
            <person name="Zhou Y."/>
            <person name="Lilburn T.G."/>
            <person name="Beck B.J."/>
            <person name="De Vos P."/>
            <person name="Vandamme P."/>
            <person name="Eisen J.A."/>
            <person name="Garrity G."/>
            <person name="Hugenholtz P."/>
            <person name="Kyrpides N.C."/>
        </authorList>
    </citation>
    <scope>NUCLEOTIDE SEQUENCE [LARGE SCALE GENOMIC DNA]</scope>
    <source>
        <strain evidence="2 3">CGMCC 1.6858</strain>
    </source>
</reference>
<feature type="chain" id="PRO_5022097388" evidence="1">
    <location>
        <begin position="21"/>
        <end position="108"/>
    </location>
</feature>
<evidence type="ECO:0000313" key="3">
    <source>
        <dbReference type="Proteomes" id="UP000316905"/>
    </source>
</evidence>
<keyword evidence="3" id="KW-1185">Reference proteome</keyword>
<dbReference type="AlphaFoldDB" id="A0A562QFY4"/>
<proteinExistence type="predicted"/>
<feature type="signal peptide" evidence="1">
    <location>
        <begin position="1"/>
        <end position="20"/>
    </location>
</feature>
<organism evidence="2 3">
    <name type="scientific">Pseudomonas duriflava</name>
    <dbReference type="NCBI Taxonomy" id="459528"/>
    <lineage>
        <taxon>Bacteria</taxon>
        <taxon>Pseudomonadati</taxon>
        <taxon>Pseudomonadota</taxon>
        <taxon>Gammaproteobacteria</taxon>
        <taxon>Pseudomonadales</taxon>
        <taxon>Pseudomonadaceae</taxon>
        <taxon>Pseudomonas</taxon>
    </lineage>
</organism>
<comment type="caution">
    <text evidence="2">The sequence shown here is derived from an EMBL/GenBank/DDBJ whole genome shotgun (WGS) entry which is preliminary data.</text>
</comment>
<name>A0A562QFY4_9PSED</name>
<accession>A0A562QFY4</accession>
<dbReference type="OrthoDB" id="9920178at2"/>